<feature type="compositionally biased region" description="Polar residues" evidence="1">
    <location>
        <begin position="151"/>
        <end position="161"/>
    </location>
</feature>
<comment type="caution">
    <text evidence="2">The sequence shown here is derived from an EMBL/GenBank/DDBJ whole genome shotgun (WGS) entry which is preliminary data.</text>
</comment>
<proteinExistence type="predicted"/>
<keyword evidence="3" id="KW-1185">Reference proteome</keyword>
<dbReference type="OrthoDB" id="656790at2759"/>
<feature type="region of interest" description="Disordered" evidence="1">
    <location>
        <begin position="142"/>
        <end position="161"/>
    </location>
</feature>
<sequence length="191" mass="21176">MSKVTSICGIPQGRRDARELKFSKELVVCNISLSPVGREPRPGSGCQLPEKTWLFFVGMVVFRLMRRVNIPQKGLNAKESGDVKKQELLDVARRIPRGSQPPMAALASGFTPLLGSLPKKQLRSAEPWEPWSCRRPTAPRRPPLLRFRHPSNSSCKGSGSLDQMIDRASERIVLGEVECFAPEASGCLRLV</sequence>
<dbReference type="Proteomes" id="UP000636800">
    <property type="component" value="Unassembled WGS sequence"/>
</dbReference>
<name>A0A835UNR4_VANPL</name>
<organism evidence="2 3">
    <name type="scientific">Vanilla planifolia</name>
    <name type="common">Vanilla</name>
    <dbReference type="NCBI Taxonomy" id="51239"/>
    <lineage>
        <taxon>Eukaryota</taxon>
        <taxon>Viridiplantae</taxon>
        <taxon>Streptophyta</taxon>
        <taxon>Embryophyta</taxon>
        <taxon>Tracheophyta</taxon>
        <taxon>Spermatophyta</taxon>
        <taxon>Magnoliopsida</taxon>
        <taxon>Liliopsida</taxon>
        <taxon>Asparagales</taxon>
        <taxon>Orchidaceae</taxon>
        <taxon>Vanilloideae</taxon>
        <taxon>Vanilleae</taxon>
        <taxon>Vanilla</taxon>
    </lineage>
</organism>
<accession>A0A835UNR4</accession>
<evidence type="ECO:0000313" key="2">
    <source>
        <dbReference type="EMBL" id="KAG0467260.1"/>
    </source>
</evidence>
<evidence type="ECO:0000313" key="3">
    <source>
        <dbReference type="Proteomes" id="UP000636800"/>
    </source>
</evidence>
<reference evidence="2 3" key="1">
    <citation type="journal article" date="2020" name="Nat. Food">
        <title>A phased Vanilla planifolia genome enables genetic improvement of flavour and production.</title>
        <authorList>
            <person name="Hasing T."/>
            <person name="Tang H."/>
            <person name="Brym M."/>
            <person name="Khazi F."/>
            <person name="Huang T."/>
            <person name="Chambers A.H."/>
        </authorList>
    </citation>
    <scope>NUCLEOTIDE SEQUENCE [LARGE SCALE GENOMIC DNA]</scope>
    <source>
        <tissue evidence="2">Leaf</tissue>
    </source>
</reference>
<evidence type="ECO:0000256" key="1">
    <source>
        <dbReference type="SAM" id="MobiDB-lite"/>
    </source>
</evidence>
<dbReference type="AlphaFoldDB" id="A0A835UNR4"/>
<gene>
    <name evidence="2" type="ORF">HPP92_018840</name>
</gene>
<protein>
    <submittedName>
        <fullName evidence="2">Uncharacterized protein</fullName>
    </submittedName>
</protein>
<dbReference type="EMBL" id="JADCNL010000009">
    <property type="protein sequence ID" value="KAG0467260.1"/>
    <property type="molecule type" value="Genomic_DNA"/>
</dbReference>